<comment type="caution">
    <text evidence="2">The sequence shown here is derived from an EMBL/GenBank/DDBJ whole genome shotgun (WGS) entry which is preliminary data.</text>
</comment>
<name>A0AAE2MFC2_RHILE</name>
<gene>
    <name evidence="2" type="ORF">GGE16_000263</name>
</gene>
<protein>
    <submittedName>
        <fullName evidence="2">Uncharacterized protein</fullName>
    </submittedName>
</protein>
<organism evidence="2 3">
    <name type="scientific">Rhizobium leguminosarum</name>
    <dbReference type="NCBI Taxonomy" id="384"/>
    <lineage>
        <taxon>Bacteria</taxon>
        <taxon>Pseudomonadati</taxon>
        <taxon>Pseudomonadota</taxon>
        <taxon>Alphaproteobacteria</taxon>
        <taxon>Hyphomicrobiales</taxon>
        <taxon>Rhizobiaceae</taxon>
        <taxon>Rhizobium/Agrobacterium group</taxon>
        <taxon>Rhizobium</taxon>
    </lineage>
</organism>
<reference evidence="2 3" key="1">
    <citation type="submission" date="2020-08" db="EMBL/GenBank/DDBJ databases">
        <title>Genomic Encyclopedia of Type Strains, Phase IV (KMG-V): Genome sequencing to study the core and pangenomes of soil and plant-associated prokaryotes.</title>
        <authorList>
            <person name="Whitman W."/>
        </authorList>
    </citation>
    <scope>NUCLEOTIDE SEQUENCE [LARGE SCALE GENOMIC DNA]</scope>
    <source>
        <strain evidence="2 3">SEMIA 415</strain>
    </source>
</reference>
<sequence>MPLDVPARNAVFPIIALAFRMTADRRGGQLQSLTIMTTIIININDIHHQSCQAEFSGKRRHSREPHPEAPRRGLEGRGGHSNARCVQRATLRRVLRGFGLWPPRGMREVGGCRSPAPLLLIELIHEGRHDGIEEPSDLREEYPFRAAKRPRLRQSNAPLTFKGQTILRICRYCAASSTTVMPDPCNAARMSCGGLRSR</sequence>
<proteinExistence type="predicted"/>
<evidence type="ECO:0000313" key="3">
    <source>
        <dbReference type="Proteomes" id="UP000538507"/>
    </source>
</evidence>
<feature type="region of interest" description="Disordered" evidence="1">
    <location>
        <begin position="52"/>
        <end position="82"/>
    </location>
</feature>
<accession>A0AAE2MFC2</accession>
<dbReference type="AlphaFoldDB" id="A0AAE2MFC2"/>
<feature type="compositionally biased region" description="Basic and acidic residues" evidence="1">
    <location>
        <begin position="64"/>
        <end position="78"/>
    </location>
</feature>
<evidence type="ECO:0000313" key="2">
    <source>
        <dbReference type="EMBL" id="MBB4288247.1"/>
    </source>
</evidence>
<dbReference type="EMBL" id="JACIGO010000001">
    <property type="protein sequence ID" value="MBB4288247.1"/>
    <property type="molecule type" value="Genomic_DNA"/>
</dbReference>
<dbReference type="Proteomes" id="UP000538507">
    <property type="component" value="Unassembled WGS sequence"/>
</dbReference>
<evidence type="ECO:0000256" key="1">
    <source>
        <dbReference type="SAM" id="MobiDB-lite"/>
    </source>
</evidence>